<dbReference type="AlphaFoldDB" id="A0A481SH01"/>
<reference evidence="1" key="2">
    <citation type="journal article" date="2019" name="Fungal Genet. Biol.">
        <title>The smut fungus Ustilago esculenta has a bipolar mating system with three idiomorphs larger than 500?kb.</title>
        <authorList>
            <person name="Liang S.W."/>
            <person name="Huang Y.H."/>
            <person name="Chiu J.Y."/>
            <person name="Tseng H.W."/>
            <person name="Haung J.H."/>
            <person name="Shen W.C."/>
        </authorList>
    </citation>
    <scope>NUCLEOTIDE SEQUENCE</scope>
    <source>
        <strain evidence="1">12JK1RB1-A1</strain>
    </source>
</reference>
<accession>A0A481SH01</accession>
<dbReference type="EMBL" id="MK125512">
    <property type="protein sequence ID" value="QBH67430.1"/>
    <property type="molecule type" value="Genomic_DNA"/>
</dbReference>
<protein>
    <submittedName>
        <fullName evidence="1">Uncharacterized protein</fullName>
    </submittedName>
</protein>
<organism evidence="1">
    <name type="scientific">Ustilago esculenta</name>
    <dbReference type="NCBI Taxonomy" id="185366"/>
    <lineage>
        <taxon>Eukaryota</taxon>
        <taxon>Fungi</taxon>
        <taxon>Dikarya</taxon>
        <taxon>Basidiomycota</taxon>
        <taxon>Ustilaginomycotina</taxon>
        <taxon>Ustilaginomycetes</taxon>
        <taxon>Ustilaginales</taxon>
        <taxon>Ustilaginaceae</taxon>
        <taxon>Ustilago</taxon>
    </lineage>
</organism>
<evidence type="ECO:0000313" key="1">
    <source>
        <dbReference type="EMBL" id="QBH67430.1"/>
    </source>
</evidence>
<reference evidence="1" key="1">
    <citation type="submission" date="2018-11" db="EMBL/GenBank/DDBJ databases">
        <authorList>
            <person name="Shen W.-C."/>
            <person name="Liang S.-W."/>
            <person name="Huang Y.-H."/>
            <person name="Chiu J.-Y."/>
        </authorList>
    </citation>
    <scope>NUCLEOTIDE SEQUENCE</scope>
    <source>
        <strain evidence="1">12JK1RB1-A1</strain>
    </source>
</reference>
<gene>
    <name evidence="1" type="ORF">UE_1364</name>
</gene>
<proteinExistence type="predicted"/>
<name>A0A481SH01_9BASI</name>
<sequence>MSQASFLNAPVFLSEILGKAGPSMLEGKRPLLPNLSQAYVIAKSCDVIATYPRHSGYSSVKIVGCVPSVIDDIIREPIAQMVCSDITLDRARQKDEFFSRTVDPYIWMIWGMSQDIREIMERHYGCVSPGMPAANRKSTCFDTCMSMLRITAKDSPLPIDASTVMSLSMHPSGSEAVSALRRLFAGLKDVNEMFNEPMRSMFTVFGEHIVTPSSNYNVDFQLLKETIQEGTRREVVQVPYRAIATYVNLRMVQRISPQEALDALDSAPSTVGSTTGGWAAPRGRIVKKFTPSRVGSIAPSDSASHVAAHDTYHY</sequence>